<evidence type="ECO:0000259" key="2">
    <source>
        <dbReference type="Pfam" id="PF10135"/>
    </source>
</evidence>
<dbReference type="AlphaFoldDB" id="A0A512H8P5"/>
<evidence type="ECO:0000256" key="1">
    <source>
        <dbReference type="SAM" id="MobiDB-lite"/>
    </source>
</evidence>
<dbReference type="RefSeq" id="WP_246135485.1">
    <property type="nucleotide sequence ID" value="NZ_BJZO01000048.1"/>
</dbReference>
<dbReference type="EMBL" id="BJZO01000048">
    <property type="protein sequence ID" value="GEO81788.1"/>
    <property type="molecule type" value="Genomic_DNA"/>
</dbReference>
<feature type="domain" description="Flagellar protein FlgJ N-terminal" evidence="2">
    <location>
        <begin position="74"/>
        <end position="119"/>
    </location>
</feature>
<name>A0A512H8P5_9PROT</name>
<evidence type="ECO:0000313" key="4">
    <source>
        <dbReference type="Proteomes" id="UP000321567"/>
    </source>
</evidence>
<gene>
    <name evidence="3" type="ORF">ROR02_19190</name>
</gene>
<reference evidence="3 4" key="1">
    <citation type="submission" date="2019-07" db="EMBL/GenBank/DDBJ databases">
        <title>Whole genome shotgun sequence of Rhodospirillum oryzae NBRC 107573.</title>
        <authorList>
            <person name="Hosoyama A."/>
            <person name="Uohara A."/>
            <person name="Ohji S."/>
            <person name="Ichikawa N."/>
        </authorList>
    </citation>
    <scope>NUCLEOTIDE SEQUENCE [LARGE SCALE GENOMIC DNA]</scope>
    <source>
        <strain evidence="3 4">NBRC 107573</strain>
    </source>
</reference>
<dbReference type="InterPro" id="IPR019301">
    <property type="entry name" value="Flagellar_prot_FlgJ_N"/>
</dbReference>
<feature type="region of interest" description="Disordered" evidence="1">
    <location>
        <begin position="24"/>
        <end position="57"/>
    </location>
</feature>
<accession>A0A512H8P5</accession>
<dbReference type="Pfam" id="PF10135">
    <property type="entry name" value="Rod-binding"/>
    <property type="match status" value="1"/>
</dbReference>
<organism evidence="3 4">
    <name type="scientific">Pararhodospirillum oryzae</name>
    <dbReference type="NCBI Taxonomy" id="478448"/>
    <lineage>
        <taxon>Bacteria</taxon>
        <taxon>Pseudomonadati</taxon>
        <taxon>Pseudomonadota</taxon>
        <taxon>Alphaproteobacteria</taxon>
        <taxon>Rhodospirillales</taxon>
        <taxon>Rhodospirillaceae</taxon>
        <taxon>Pararhodospirillum</taxon>
    </lineage>
</organism>
<proteinExistence type="predicted"/>
<evidence type="ECO:0000313" key="3">
    <source>
        <dbReference type="EMBL" id="GEO81788.1"/>
    </source>
</evidence>
<comment type="caution">
    <text evidence="3">The sequence shown here is derived from an EMBL/GenBank/DDBJ whole genome shotgun (WGS) entry which is preliminary data.</text>
</comment>
<protein>
    <recommendedName>
        <fullName evidence="2">Flagellar protein FlgJ N-terminal domain-containing protein</fullName>
    </recommendedName>
</protein>
<keyword evidence="4" id="KW-1185">Reference proteome</keyword>
<dbReference type="Proteomes" id="UP000321567">
    <property type="component" value="Unassembled WGS sequence"/>
</dbReference>
<sequence>MSDAVTGSAMAALEQSIARRLNAQGASARTPVAPGVDATGASADESEGQTPAEAKAMKSAKDFESFFIAQMLQPMFEGLSTEAPFGGGHAEEVWRSLMVDEYGKMISRAGGIGVTDQVMAFMLKNQEG</sequence>